<proteinExistence type="predicted"/>
<reference evidence="2" key="2">
    <citation type="journal article" date="2021" name="PeerJ">
        <title>Extensive microbial diversity within the chicken gut microbiome revealed by metagenomics and culture.</title>
        <authorList>
            <person name="Gilroy R."/>
            <person name="Ravi A."/>
            <person name="Getino M."/>
            <person name="Pursley I."/>
            <person name="Horton D.L."/>
            <person name="Alikhan N.F."/>
            <person name="Baker D."/>
            <person name="Gharbi K."/>
            <person name="Hall N."/>
            <person name="Watson M."/>
            <person name="Adriaenssens E.M."/>
            <person name="Foster-Nyarko E."/>
            <person name="Jarju S."/>
            <person name="Secka A."/>
            <person name="Antonio M."/>
            <person name="Oren A."/>
            <person name="Chaudhuri R.R."/>
            <person name="La Ragione R."/>
            <person name="Hildebrand F."/>
            <person name="Pallen M.J."/>
        </authorList>
    </citation>
    <scope>NUCLEOTIDE SEQUENCE</scope>
    <source>
        <strain evidence="2">ChiSjej5B23-6657</strain>
    </source>
</reference>
<keyword evidence="1" id="KW-0472">Membrane</keyword>
<evidence type="ECO:0000313" key="3">
    <source>
        <dbReference type="Proteomes" id="UP000823912"/>
    </source>
</evidence>
<reference evidence="2" key="1">
    <citation type="submission" date="2020-10" db="EMBL/GenBank/DDBJ databases">
        <authorList>
            <person name="Gilroy R."/>
        </authorList>
    </citation>
    <scope>NUCLEOTIDE SEQUENCE</scope>
    <source>
        <strain evidence="2">ChiSjej5B23-6657</strain>
    </source>
</reference>
<evidence type="ECO:0000256" key="1">
    <source>
        <dbReference type="SAM" id="Phobius"/>
    </source>
</evidence>
<feature type="transmembrane region" description="Helical" evidence="1">
    <location>
        <begin position="34"/>
        <end position="54"/>
    </location>
</feature>
<gene>
    <name evidence="2" type="ORF">IAA55_09565</name>
</gene>
<name>A0A9D1EAR5_9FIRM</name>
<evidence type="ECO:0000313" key="2">
    <source>
        <dbReference type="EMBL" id="HIR71514.1"/>
    </source>
</evidence>
<accession>A0A9D1EAR5</accession>
<dbReference type="AlphaFoldDB" id="A0A9D1EAR5"/>
<keyword evidence="1" id="KW-1133">Transmembrane helix</keyword>
<sequence length="226" mass="25404">MASEYLKYLNRDVKPEGPPPELTPKEKRRNWWYYHWKIVAVVCIIVLAGVSMLLHNLGITEPIPDYQIAYVGSTRLPDETVEALTDFFQERGEDASGDGKVTVILTQYVFYKDTDAYDYAQLTLSASAALDSDIATQTSYFFLMDNPAGVAGDYQLLADAEGKLPPEGDHSWEDRVVPLSDVMENVPSEASGLYLARRGFYDEEHTVKYKDACDELWETIVAGKAQ</sequence>
<organism evidence="2 3">
    <name type="scientific">Candidatus Pullilachnospira gallistercoris</name>
    <dbReference type="NCBI Taxonomy" id="2840911"/>
    <lineage>
        <taxon>Bacteria</taxon>
        <taxon>Bacillati</taxon>
        <taxon>Bacillota</taxon>
        <taxon>Clostridia</taxon>
        <taxon>Lachnospirales</taxon>
        <taxon>Lachnospiraceae</taxon>
        <taxon>Lachnospiraceae incertae sedis</taxon>
        <taxon>Candidatus Pullilachnospira</taxon>
    </lineage>
</organism>
<comment type="caution">
    <text evidence="2">The sequence shown here is derived from an EMBL/GenBank/DDBJ whole genome shotgun (WGS) entry which is preliminary data.</text>
</comment>
<dbReference type="Proteomes" id="UP000823912">
    <property type="component" value="Unassembled WGS sequence"/>
</dbReference>
<keyword evidence="1" id="KW-0812">Transmembrane</keyword>
<protein>
    <submittedName>
        <fullName evidence="2">Uncharacterized protein</fullName>
    </submittedName>
</protein>
<dbReference type="EMBL" id="DVHM01000160">
    <property type="protein sequence ID" value="HIR71514.1"/>
    <property type="molecule type" value="Genomic_DNA"/>
</dbReference>